<sequence length="304" mass="35132">MDVEKDILRWFDGQLSIEELKALYPNNDFRNLEKTAFYSKQFDVPKIDEQSALNDFKKRSLEKESGKVIPLNFKAFLKIAAVFLVMLGSSYFLFFNNEKTFTTDVAQSTSLILPDNSEVILNAKSKLSYNKKKWEKSRNLQLNGEAFFKVMKGEKFTVNTETGSVEVLGTQFNVKERENYFEVQCYEGSVRVTDQSNTVILKPGESYRIINGKVNPVEKFNSKNPSWLNSESTFNNVPFWQVIEEFERQYDITITVDNINTEEVFTGGFTHSNKEVALQSITIPLKISYKIKGDNIEFYNYEAK</sequence>
<keyword evidence="1" id="KW-0472">Membrane</keyword>
<name>A0ABS7Y3D7_9FLAO</name>
<gene>
    <name evidence="4" type="ORF">LBV24_14470</name>
</gene>
<evidence type="ECO:0000259" key="2">
    <source>
        <dbReference type="Pfam" id="PF04773"/>
    </source>
</evidence>
<reference evidence="5" key="1">
    <citation type="submission" date="2023-07" db="EMBL/GenBank/DDBJ databases">
        <authorList>
            <person name="Yue Y."/>
        </authorList>
    </citation>
    <scope>NUCLEOTIDE SEQUENCE [LARGE SCALE GENOMIC DNA]</scope>
    <source>
        <strain evidence="5">2Y89</strain>
    </source>
</reference>
<feature type="domain" description="FecR protein" evidence="2">
    <location>
        <begin position="100"/>
        <end position="191"/>
    </location>
</feature>
<dbReference type="InterPro" id="IPR006860">
    <property type="entry name" value="FecR"/>
</dbReference>
<evidence type="ECO:0000256" key="1">
    <source>
        <dbReference type="SAM" id="Phobius"/>
    </source>
</evidence>
<comment type="caution">
    <text evidence="4">The sequence shown here is derived from an EMBL/GenBank/DDBJ whole genome shotgun (WGS) entry which is preliminary data.</text>
</comment>
<dbReference type="RefSeq" id="WP_224479378.1">
    <property type="nucleotide sequence ID" value="NZ_JAIUJS010000011.1"/>
</dbReference>
<feature type="transmembrane region" description="Helical" evidence="1">
    <location>
        <begin position="75"/>
        <end position="94"/>
    </location>
</feature>
<dbReference type="EMBL" id="JAIUJS010000011">
    <property type="protein sequence ID" value="MCA0154432.1"/>
    <property type="molecule type" value="Genomic_DNA"/>
</dbReference>
<dbReference type="Pfam" id="PF16344">
    <property type="entry name" value="FecR_C"/>
    <property type="match status" value="1"/>
</dbReference>
<keyword evidence="1" id="KW-1133">Transmembrane helix</keyword>
<dbReference type="Gene3D" id="2.60.120.1440">
    <property type="match status" value="1"/>
</dbReference>
<feature type="domain" description="Protein FecR C-terminal" evidence="3">
    <location>
        <begin position="233"/>
        <end position="296"/>
    </location>
</feature>
<dbReference type="Proteomes" id="UP001198402">
    <property type="component" value="Unassembled WGS sequence"/>
</dbReference>
<dbReference type="PANTHER" id="PTHR30273">
    <property type="entry name" value="PERIPLASMIC SIGNAL SENSOR AND SIGMA FACTOR ACTIVATOR FECR-RELATED"/>
    <property type="match status" value="1"/>
</dbReference>
<evidence type="ECO:0000259" key="3">
    <source>
        <dbReference type="Pfam" id="PF16344"/>
    </source>
</evidence>
<dbReference type="InterPro" id="IPR032508">
    <property type="entry name" value="FecR_C"/>
</dbReference>
<accession>A0ABS7Y3D7</accession>
<dbReference type="PANTHER" id="PTHR30273:SF2">
    <property type="entry name" value="PROTEIN FECR"/>
    <property type="match status" value="1"/>
</dbReference>
<dbReference type="InterPro" id="IPR012373">
    <property type="entry name" value="Ferrdict_sens_TM"/>
</dbReference>
<protein>
    <submittedName>
        <fullName evidence="4">FecR family protein</fullName>
    </submittedName>
</protein>
<dbReference type="Pfam" id="PF04773">
    <property type="entry name" value="FecR"/>
    <property type="match status" value="1"/>
</dbReference>
<evidence type="ECO:0000313" key="5">
    <source>
        <dbReference type="Proteomes" id="UP001198402"/>
    </source>
</evidence>
<evidence type="ECO:0000313" key="4">
    <source>
        <dbReference type="EMBL" id="MCA0154432.1"/>
    </source>
</evidence>
<organism evidence="4 5">
    <name type="scientific">Winogradskyella vincentii</name>
    <dbReference type="NCBI Taxonomy" id="2877122"/>
    <lineage>
        <taxon>Bacteria</taxon>
        <taxon>Pseudomonadati</taxon>
        <taxon>Bacteroidota</taxon>
        <taxon>Flavobacteriia</taxon>
        <taxon>Flavobacteriales</taxon>
        <taxon>Flavobacteriaceae</taxon>
        <taxon>Winogradskyella</taxon>
    </lineage>
</organism>
<keyword evidence="1" id="KW-0812">Transmembrane</keyword>
<dbReference type="Gene3D" id="3.55.50.30">
    <property type="match status" value="1"/>
</dbReference>
<proteinExistence type="predicted"/>
<keyword evidence="5" id="KW-1185">Reference proteome</keyword>